<accession>A0A0J8GRD1</accession>
<sequence length="100" mass="11001">MNTEGENTANNDPSKSQCLCPECLKLKITAQINTLMVQKTLDEMLVIAAPFAKPPSMVEGIDFNLENGFHVFTSWFHLKRGSCCSNGCKNCPYSGTLNVI</sequence>
<dbReference type="AlphaFoldDB" id="A0A0J8GRD1"/>
<name>A0A0J8GRD1_9ALTE</name>
<reference evidence="1 2" key="1">
    <citation type="submission" date="2015-04" db="EMBL/GenBank/DDBJ databases">
        <title>Draft Genome Sequence of the Novel Agar-Digesting Marine Bacterium Q1.</title>
        <authorList>
            <person name="Li Y."/>
            <person name="Li D."/>
            <person name="Chen G."/>
            <person name="Du Z."/>
        </authorList>
    </citation>
    <scope>NUCLEOTIDE SEQUENCE [LARGE SCALE GENOMIC DNA]</scope>
    <source>
        <strain evidence="1 2">Q1</strain>
    </source>
</reference>
<evidence type="ECO:0000313" key="2">
    <source>
        <dbReference type="Proteomes" id="UP000037600"/>
    </source>
</evidence>
<organism evidence="1 2">
    <name type="scientific">Catenovulum maritimum</name>
    <dbReference type="NCBI Taxonomy" id="1513271"/>
    <lineage>
        <taxon>Bacteria</taxon>
        <taxon>Pseudomonadati</taxon>
        <taxon>Pseudomonadota</taxon>
        <taxon>Gammaproteobacteria</taxon>
        <taxon>Alteromonadales</taxon>
        <taxon>Alteromonadaceae</taxon>
        <taxon>Catenovulum</taxon>
    </lineage>
</organism>
<protein>
    <submittedName>
        <fullName evidence="1">Uncharacterized protein</fullName>
    </submittedName>
</protein>
<comment type="caution">
    <text evidence="1">The sequence shown here is derived from an EMBL/GenBank/DDBJ whole genome shotgun (WGS) entry which is preliminary data.</text>
</comment>
<dbReference type="EMBL" id="LAZL01000012">
    <property type="protein sequence ID" value="KMT65380.1"/>
    <property type="molecule type" value="Genomic_DNA"/>
</dbReference>
<dbReference type="STRING" id="1513271.XM47_09610"/>
<proteinExistence type="predicted"/>
<keyword evidence="2" id="KW-1185">Reference proteome</keyword>
<gene>
    <name evidence="1" type="ORF">XM47_09610</name>
</gene>
<dbReference type="Pfam" id="PF17653">
    <property type="entry name" value="DUF5522"/>
    <property type="match status" value="1"/>
</dbReference>
<evidence type="ECO:0000313" key="1">
    <source>
        <dbReference type="EMBL" id="KMT65380.1"/>
    </source>
</evidence>
<dbReference type="InterPro" id="IPR040807">
    <property type="entry name" value="DUF5522"/>
</dbReference>
<dbReference type="Proteomes" id="UP000037600">
    <property type="component" value="Unassembled WGS sequence"/>
</dbReference>